<comment type="caution">
    <text evidence="4">The sequence shown here is derived from an EMBL/GenBank/DDBJ whole genome shotgun (WGS) entry which is preliminary data.</text>
</comment>
<dbReference type="PROSITE" id="PS50894">
    <property type="entry name" value="HPT"/>
    <property type="match status" value="1"/>
</dbReference>
<dbReference type="EMBL" id="JAAWWK010000002">
    <property type="protein sequence ID" value="NKI16962.1"/>
    <property type="molecule type" value="Genomic_DNA"/>
</dbReference>
<evidence type="ECO:0000256" key="2">
    <source>
        <dbReference type="PROSITE-ProRule" id="PRU00110"/>
    </source>
</evidence>
<keyword evidence="2" id="KW-0597">Phosphoprotein</keyword>
<feature type="domain" description="HPt" evidence="3">
    <location>
        <begin position="1"/>
        <end position="104"/>
    </location>
</feature>
<dbReference type="Proteomes" id="UP000765845">
    <property type="component" value="Unassembled WGS sequence"/>
</dbReference>
<feature type="modified residue" description="Phosphohistidine" evidence="2">
    <location>
        <position position="47"/>
    </location>
</feature>
<proteinExistence type="predicted"/>
<dbReference type="PANTHER" id="PTHR43395">
    <property type="entry name" value="SENSOR HISTIDINE KINASE CHEA"/>
    <property type="match status" value="1"/>
</dbReference>
<name>A0ABX1GF08_9GAMM</name>
<dbReference type="SMART" id="SM00073">
    <property type="entry name" value="HPT"/>
    <property type="match status" value="1"/>
</dbReference>
<evidence type="ECO:0000313" key="5">
    <source>
        <dbReference type="Proteomes" id="UP000765845"/>
    </source>
</evidence>
<gene>
    <name evidence="4" type="ORF">HCU74_05955</name>
</gene>
<protein>
    <recommendedName>
        <fullName evidence="3">HPt domain-containing protein</fullName>
    </recommendedName>
</protein>
<dbReference type="InterPro" id="IPR036641">
    <property type="entry name" value="HPT_dom_sf"/>
</dbReference>
<organism evidence="4 5">
    <name type="scientific">Spongiibacter thalassae</name>
    <dbReference type="NCBI Taxonomy" id="2721624"/>
    <lineage>
        <taxon>Bacteria</taxon>
        <taxon>Pseudomonadati</taxon>
        <taxon>Pseudomonadota</taxon>
        <taxon>Gammaproteobacteria</taxon>
        <taxon>Cellvibrionales</taxon>
        <taxon>Spongiibacteraceae</taxon>
        <taxon>Spongiibacter</taxon>
    </lineage>
</organism>
<dbReference type="PANTHER" id="PTHR43395:SF1">
    <property type="entry name" value="CHEMOTAXIS PROTEIN CHEA"/>
    <property type="match status" value="1"/>
</dbReference>
<keyword evidence="1" id="KW-0902">Two-component regulatory system</keyword>
<dbReference type="Gene3D" id="1.20.120.160">
    <property type="entry name" value="HPT domain"/>
    <property type="match status" value="1"/>
</dbReference>
<sequence length="267" mass="29553">MSEHEGILAIFLSEAEGIVHSLFAQLEELQYGYDGQRILDDIHRGFHTLYGGSAVLQLEELAECAQLAERVLDRLRMRRISLSPSLVSLIIGATSAIEAMLSRLIEHQTVRPIPEELKTRLLRAAGQERESVAPPRPPVVDCDPLSHFFSPSQPPSEQRLKPAGATFGKGALEQLLTGYAATSIAAKTASPSASAARVNDAVAVRERDGEPATDAPHIIDLIRELAWVRNRLMGFKREEGGDKLNKSLAYLDLVTRDMEQWLERNRL</sequence>
<accession>A0ABX1GF08</accession>
<dbReference type="InterPro" id="IPR008207">
    <property type="entry name" value="Sig_transdc_His_kin_Hpt_dom"/>
</dbReference>
<evidence type="ECO:0000256" key="1">
    <source>
        <dbReference type="ARBA" id="ARBA00023012"/>
    </source>
</evidence>
<evidence type="ECO:0000313" key="4">
    <source>
        <dbReference type="EMBL" id="NKI16962.1"/>
    </source>
</evidence>
<dbReference type="RefSeq" id="WP_168449499.1">
    <property type="nucleotide sequence ID" value="NZ_JAAWWK010000002.1"/>
</dbReference>
<reference evidence="4 5" key="1">
    <citation type="submission" date="2020-04" db="EMBL/GenBank/DDBJ databases">
        <authorList>
            <person name="Yoon J."/>
        </authorList>
    </citation>
    <scope>NUCLEOTIDE SEQUENCE [LARGE SCALE GENOMIC DNA]</scope>
    <source>
        <strain evidence="4 5">KMU-166</strain>
    </source>
</reference>
<dbReference type="InterPro" id="IPR051315">
    <property type="entry name" value="Bact_Chemotaxis_CheA"/>
</dbReference>
<dbReference type="Pfam" id="PF01627">
    <property type="entry name" value="Hpt"/>
    <property type="match status" value="1"/>
</dbReference>
<keyword evidence="5" id="KW-1185">Reference proteome</keyword>
<evidence type="ECO:0000259" key="3">
    <source>
        <dbReference type="PROSITE" id="PS50894"/>
    </source>
</evidence>
<dbReference type="SUPFAM" id="SSF47226">
    <property type="entry name" value="Histidine-containing phosphotransfer domain, HPT domain"/>
    <property type="match status" value="1"/>
</dbReference>